<keyword evidence="3 6" id="KW-0812">Transmembrane</keyword>
<sequence length="388" mass="40324">MPRLLLLFSLINLIIGTGAFVVGGILGPIAESLQVSVPAAGQAVTVYALSTAVLAPVMLVLTGGWRRKRAMQLALLLFALGNAVCALAPSLGMLLAGRMLMGLGAMFTPIAAGIAVASVEPARRGRALSVVFLGISLSYVIGIPLGAWLGFRYGWHAPLWVVTALSFVMLAIASRWVPADIDAPGASFQGLGRLLARGVVAWPLALTLLYFTAIFCVFSYIGPVLQALLPMSSERLSFTLMLFGLSGVAGTLIGGWANDHFGPRRSLLVQLTTLGTMMALVPLTEGSYAAVVTVFVVWGIAGFGMMTPQQSRLAAASPAQAPLLLSLNTSMLYFGTAFGAALGGAASTSIGFERLAWIGVPLALLGLCTLAFGRAHAPQPLQPRSSAG</sequence>
<organism evidence="8 9">
    <name type="scientific">Caldimonas mangrovi</name>
    <dbReference type="NCBI Taxonomy" id="2944811"/>
    <lineage>
        <taxon>Bacteria</taxon>
        <taxon>Pseudomonadati</taxon>
        <taxon>Pseudomonadota</taxon>
        <taxon>Betaproteobacteria</taxon>
        <taxon>Burkholderiales</taxon>
        <taxon>Sphaerotilaceae</taxon>
        <taxon>Caldimonas</taxon>
    </lineage>
</organism>
<feature type="transmembrane region" description="Helical" evidence="6">
    <location>
        <begin position="319"/>
        <end position="343"/>
    </location>
</feature>
<keyword evidence="5 6" id="KW-0472">Membrane</keyword>
<dbReference type="Pfam" id="PF07690">
    <property type="entry name" value="MFS_1"/>
    <property type="match status" value="1"/>
</dbReference>
<dbReference type="EMBL" id="JAMKFE010000006">
    <property type="protein sequence ID" value="MCM5680214.1"/>
    <property type="molecule type" value="Genomic_DNA"/>
</dbReference>
<dbReference type="RefSeq" id="WP_251778636.1">
    <property type="nucleotide sequence ID" value="NZ_JAMKFE010000006.1"/>
</dbReference>
<feature type="transmembrane region" description="Helical" evidence="6">
    <location>
        <begin position="131"/>
        <end position="151"/>
    </location>
</feature>
<evidence type="ECO:0000313" key="8">
    <source>
        <dbReference type="EMBL" id="MCM5680214.1"/>
    </source>
</evidence>
<accession>A0ABT0YNA5</accession>
<evidence type="ECO:0000256" key="1">
    <source>
        <dbReference type="ARBA" id="ARBA00004651"/>
    </source>
</evidence>
<dbReference type="SUPFAM" id="SSF103473">
    <property type="entry name" value="MFS general substrate transporter"/>
    <property type="match status" value="1"/>
</dbReference>
<reference evidence="8" key="1">
    <citation type="submission" date="2022-05" db="EMBL/GenBank/DDBJ databases">
        <title>Schlegelella sp. nov., isolated from mangrove soil.</title>
        <authorList>
            <person name="Liu Y."/>
            <person name="Ge X."/>
            <person name="Liu W."/>
        </authorList>
    </citation>
    <scope>NUCLEOTIDE SEQUENCE</scope>
    <source>
        <strain evidence="8">S2-27</strain>
    </source>
</reference>
<feature type="domain" description="Major facilitator superfamily (MFS) profile" evidence="7">
    <location>
        <begin position="4"/>
        <end position="378"/>
    </location>
</feature>
<keyword evidence="4 6" id="KW-1133">Transmembrane helix</keyword>
<evidence type="ECO:0000256" key="2">
    <source>
        <dbReference type="ARBA" id="ARBA00022475"/>
    </source>
</evidence>
<keyword evidence="9" id="KW-1185">Reference proteome</keyword>
<feature type="transmembrane region" description="Helical" evidence="6">
    <location>
        <begin position="289"/>
        <end position="307"/>
    </location>
</feature>
<feature type="transmembrane region" description="Helical" evidence="6">
    <location>
        <begin position="100"/>
        <end position="119"/>
    </location>
</feature>
<gene>
    <name evidence="8" type="ORF">M8A51_11795</name>
</gene>
<evidence type="ECO:0000256" key="6">
    <source>
        <dbReference type="SAM" id="Phobius"/>
    </source>
</evidence>
<dbReference type="PANTHER" id="PTHR43124:SF10">
    <property type="entry name" value="PURINE EFFLUX PUMP PBUE"/>
    <property type="match status" value="1"/>
</dbReference>
<proteinExistence type="predicted"/>
<dbReference type="InterPro" id="IPR011701">
    <property type="entry name" value="MFS"/>
</dbReference>
<dbReference type="PROSITE" id="PS50850">
    <property type="entry name" value="MFS"/>
    <property type="match status" value="1"/>
</dbReference>
<dbReference type="PANTHER" id="PTHR43124">
    <property type="entry name" value="PURINE EFFLUX PUMP PBUE"/>
    <property type="match status" value="1"/>
</dbReference>
<evidence type="ECO:0000256" key="3">
    <source>
        <dbReference type="ARBA" id="ARBA00022692"/>
    </source>
</evidence>
<dbReference type="Proteomes" id="UP001165541">
    <property type="component" value="Unassembled WGS sequence"/>
</dbReference>
<dbReference type="InterPro" id="IPR020846">
    <property type="entry name" value="MFS_dom"/>
</dbReference>
<dbReference type="Gene3D" id="1.20.1250.20">
    <property type="entry name" value="MFS general substrate transporter like domains"/>
    <property type="match status" value="1"/>
</dbReference>
<feature type="transmembrane region" description="Helical" evidence="6">
    <location>
        <begin position="157"/>
        <end position="178"/>
    </location>
</feature>
<evidence type="ECO:0000259" key="7">
    <source>
        <dbReference type="PROSITE" id="PS50850"/>
    </source>
</evidence>
<evidence type="ECO:0000313" key="9">
    <source>
        <dbReference type="Proteomes" id="UP001165541"/>
    </source>
</evidence>
<dbReference type="InterPro" id="IPR050189">
    <property type="entry name" value="MFS_Efflux_Transporters"/>
</dbReference>
<feature type="transmembrane region" description="Helical" evidence="6">
    <location>
        <begin position="199"/>
        <end position="221"/>
    </location>
</feature>
<name>A0ABT0YNA5_9BURK</name>
<feature type="transmembrane region" description="Helical" evidence="6">
    <location>
        <begin position="236"/>
        <end position="255"/>
    </location>
</feature>
<comment type="caution">
    <text evidence="8">The sequence shown here is derived from an EMBL/GenBank/DDBJ whole genome shotgun (WGS) entry which is preliminary data.</text>
</comment>
<feature type="transmembrane region" description="Helical" evidence="6">
    <location>
        <begin position="39"/>
        <end position="61"/>
    </location>
</feature>
<keyword evidence="2" id="KW-1003">Cell membrane</keyword>
<dbReference type="CDD" id="cd17324">
    <property type="entry name" value="MFS_NepI_like"/>
    <property type="match status" value="1"/>
</dbReference>
<evidence type="ECO:0000256" key="5">
    <source>
        <dbReference type="ARBA" id="ARBA00023136"/>
    </source>
</evidence>
<feature type="transmembrane region" description="Helical" evidence="6">
    <location>
        <begin position="355"/>
        <end position="375"/>
    </location>
</feature>
<feature type="transmembrane region" description="Helical" evidence="6">
    <location>
        <begin position="73"/>
        <end position="94"/>
    </location>
</feature>
<evidence type="ECO:0000256" key="4">
    <source>
        <dbReference type="ARBA" id="ARBA00022989"/>
    </source>
</evidence>
<dbReference type="InterPro" id="IPR036259">
    <property type="entry name" value="MFS_trans_sf"/>
</dbReference>
<comment type="subcellular location">
    <subcellularLocation>
        <location evidence="1">Cell membrane</location>
        <topology evidence="1">Multi-pass membrane protein</topology>
    </subcellularLocation>
</comment>
<protein>
    <submittedName>
        <fullName evidence="8">MFS transporter</fullName>
    </submittedName>
</protein>